<accession>A0A2S7ZMF3</accession>
<feature type="transmembrane region" description="Helical" evidence="6">
    <location>
        <begin position="65"/>
        <end position="85"/>
    </location>
</feature>
<feature type="transmembrane region" description="Helical" evidence="6">
    <location>
        <begin position="36"/>
        <end position="59"/>
    </location>
</feature>
<organism evidence="7 8">
    <name type="scientific">Veillonella tobetsuensis</name>
    <dbReference type="NCBI Taxonomy" id="1110546"/>
    <lineage>
        <taxon>Bacteria</taxon>
        <taxon>Bacillati</taxon>
        <taxon>Bacillota</taxon>
        <taxon>Negativicutes</taxon>
        <taxon>Veillonellales</taxon>
        <taxon>Veillonellaceae</taxon>
        <taxon>Veillonella</taxon>
    </lineage>
</organism>
<evidence type="ECO:0000256" key="4">
    <source>
        <dbReference type="ARBA" id="ARBA00022989"/>
    </source>
</evidence>
<evidence type="ECO:0000313" key="7">
    <source>
        <dbReference type="EMBL" id="PQL24327.1"/>
    </source>
</evidence>
<proteinExistence type="predicted"/>
<evidence type="ECO:0000256" key="5">
    <source>
        <dbReference type="ARBA" id="ARBA00023136"/>
    </source>
</evidence>
<feature type="transmembrane region" description="Helical" evidence="6">
    <location>
        <begin position="140"/>
        <end position="164"/>
    </location>
</feature>
<dbReference type="Pfam" id="PF01810">
    <property type="entry name" value="LysE"/>
    <property type="match status" value="1"/>
</dbReference>
<keyword evidence="5 6" id="KW-0472">Membrane</keyword>
<evidence type="ECO:0000256" key="6">
    <source>
        <dbReference type="SAM" id="Phobius"/>
    </source>
</evidence>
<evidence type="ECO:0000256" key="3">
    <source>
        <dbReference type="ARBA" id="ARBA00022692"/>
    </source>
</evidence>
<evidence type="ECO:0000256" key="2">
    <source>
        <dbReference type="ARBA" id="ARBA00022475"/>
    </source>
</evidence>
<dbReference type="PANTHER" id="PTHR30086">
    <property type="entry name" value="ARGININE EXPORTER PROTEIN ARGO"/>
    <property type="match status" value="1"/>
</dbReference>
<dbReference type="AlphaFoldDB" id="A0A2S7ZMF3"/>
<dbReference type="Proteomes" id="UP000238877">
    <property type="component" value="Unassembled WGS sequence"/>
</dbReference>
<dbReference type="InterPro" id="IPR001123">
    <property type="entry name" value="LeuE-type"/>
</dbReference>
<keyword evidence="2" id="KW-1003">Cell membrane</keyword>
<reference evidence="7 8" key="1">
    <citation type="submission" date="2018-01" db="EMBL/GenBank/DDBJ databases">
        <title>Draft genome sequences of clinical isolates and type strains of oral Veillonella including Veillonella infantum sp., nov.</title>
        <authorList>
            <person name="Mashima I."/>
            <person name="Liao Y.-C."/>
            <person name="Sabharwal A."/>
            <person name="Haase E.M."/>
            <person name="Nakazawa F."/>
            <person name="Scannapieco F.A."/>
        </authorList>
    </citation>
    <scope>NUCLEOTIDE SEQUENCE [LARGE SCALE GENOMIC DNA]</scope>
    <source>
        <strain evidence="7 8">Y6</strain>
    </source>
</reference>
<name>A0A2S7ZMF3_9FIRM</name>
<comment type="subcellular location">
    <subcellularLocation>
        <location evidence="1">Cell membrane</location>
        <topology evidence="1">Multi-pass membrane protein</topology>
    </subcellularLocation>
</comment>
<sequence length="202" mass="22366">MYFLQGLLVGLATFAPIGMQNLFIINTALVQPLPRIILTITIIGLFDMTLSAAAFYGIGTLLETWPTFNLIILIAGGLLVTYIGYRTFNTEPALKKVDTNIPIKDILLMALLVTWGNPQAVIDASMMLGAFRANIPVEGIYHFFFGFLAMTPIWFGTLAGTMYILAKKIKISHLVWINRVCGLVLIIYGLKLVYEGIMMLLS</sequence>
<evidence type="ECO:0000256" key="1">
    <source>
        <dbReference type="ARBA" id="ARBA00004651"/>
    </source>
</evidence>
<feature type="transmembrane region" description="Helical" evidence="6">
    <location>
        <begin position="176"/>
        <end position="194"/>
    </location>
</feature>
<feature type="transmembrane region" description="Helical" evidence="6">
    <location>
        <begin position="106"/>
        <end position="128"/>
    </location>
</feature>
<evidence type="ECO:0000313" key="8">
    <source>
        <dbReference type="Proteomes" id="UP000238877"/>
    </source>
</evidence>
<protein>
    <submittedName>
        <fullName evidence="7">Lysine transporter LysE</fullName>
    </submittedName>
</protein>
<dbReference type="STRING" id="1110546.GCA_001078375_00257"/>
<dbReference type="GO" id="GO:0005886">
    <property type="term" value="C:plasma membrane"/>
    <property type="evidence" value="ECO:0007669"/>
    <property type="project" value="UniProtKB-SubCell"/>
</dbReference>
<gene>
    <name evidence="7" type="ORF">VTHSUH11_08610</name>
</gene>
<keyword evidence="3 6" id="KW-0812">Transmembrane</keyword>
<dbReference type="PANTHER" id="PTHR30086:SF20">
    <property type="entry name" value="ARGININE EXPORTER PROTEIN ARGO-RELATED"/>
    <property type="match status" value="1"/>
</dbReference>
<dbReference type="GO" id="GO:0015171">
    <property type="term" value="F:amino acid transmembrane transporter activity"/>
    <property type="evidence" value="ECO:0007669"/>
    <property type="project" value="TreeGrafter"/>
</dbReference>
<feature type="transmembrane region" description="Helical" evidence="6">
    <location>
        <begin position="6"/>
        <end position="24"/>
    </location>
</feature>
<dbReference type="RefSeq" id="WP_059361216.1">
    <property type="nucleotide sequence ID" value="NZ_BBXI01000002.1"/>
</dbReference>
<comment type="caution">
    <text evidence="7">The sequence shown here is derived from an EMBL/GenBank/DDBJ whole genome shotgun (WGS) entry which is preliminary data.</text>
</comment>
<keyword evidence="4 6" id="KW-1133">Transmembrane helix</keyword>
<dbReference type="EMBL" id="PPDF01000013">
    <property type="protein sequence ID" value="PQL24327.1"/>
    <property type="molecule type" value="Genomic_DNA"/>
</dbReference>
<dbReference type="OrthoDB" id="5638726at2"/>